<evidence type="ECO:0000256" key="2">
    <source>
        <dbReference type="ARBA" id="ARBA00022448"/>
    </source>
</evidence>
<proteinExistence type="predicted"/>
<dbReference type="GO" id="GO:0008982">
    <property type="term" value="F:protein-N(PI)-phosphohistidine-sugar phosphotransferase activity"/>
    <property type="evidence" value="ECO:0007669"/>
    <property type="project" value="UniProtKB-UniRule"/>
</dbReference>
<evidence type="ECO:0000313" key="11">
    <source>
        <dbReference type="EMBL" id="MDO6361754.1"/>
    </source>
</evidence>
<gene>
    <name evidence="11" type="ORF">Q4436_06415</name>
</gene>
<evidence type="ECO:0000256" key="5">
    <source>
        <dbReference type="ARBA" id="ARBA00022692"/>
    </source>
</evidence>
<accession>A0ABD5A2P8</accession>
<evidence type="ECO:0000256" key="3">
    <source>
        <dbReference type="ARBA" id="ARBA00022475"/>
    </source>
</evidence>
<evidence type="ECO:0000256" key="7">
    <source>
        <dbReference type="ARBA" id="ARBA00023136"/>
    </source>
</evidence>
<keyword evidence="2 8" id="KW-0813">Transport</keyword>
<evidence type="ECO:0000256" key="1">
    <source>
        <dbReference type="ARBA" id="ARBA00004651"/>
    </source>
</evidence>
<dbReference type="PIRSF" id="PIRSF006351">
    <property type="entry name" value="PTS_EIIC-Cellobiose"/>
    <property type="match status" value="1"/>
</dbReference>
<dbReference type="InterPro" id="IPR003352">
    <property type="entry name" value="PTS_EIIC"/>
</dbReference>
<keyword evidence="3 8" id="KW-1003">Cell membrane</keyword>
<name>A0ABD5A2P8_9LACO</name>
<feature type="transmembrane region" description="Helical" evidence="9">
    <location>
        <begin position="36"/>
        <end position="57"/>
    </location>
</feature>
<feature type="transmembrane region" description="Helical" evidence="9">
    <location>
        <begin position="384"/>
        <end position="411"/>
    </location>
</feature>
<feature type="transmembrane region" description="Helical" evidence="9">
    <location>
        <begin position="221"/>
        <end position="242"/>
    </location>
</feature>
<evidence type="ECO:0000256" key="9">
    <source>
        <dbReference type="SAM" id="Phobius"/>
    </source>
</evidence>
<feature type="domain" description="PTS EIIC type-3" evidence="10">
    <location>
        <begin position="12"/>
        <end position="413"/>
    </location>
</feature>
<sequence>MESKKQTFVEKIASKLLPISEKLNNNKYLGSMRDGFYYAMPLIIVGSLFLIFPNFPIPAVVKWVNKTFGTTWIDYCNRAYNFSVGIMTIFVIIGIAKSLANRYKKDEVQFIINSILAFMLVTPETLIKDNSFIPMANFQAQGLFVGMIIAFCACDLTNWVLNKHWTIKMPDSVPANVANSFEGLVPTAFVMIVFTLIFFIFKITPFKDAQTCISKLIQIPLEGLGASLPATLFLEFLMTLLFSLGLHGPNIVGAVTTPIWTALTIQNANAYAKGQPVPNIINAQFDGNFVRLGGTGATFGLIILLLFFAKSKQYKSLGKLAAAPSIFNINEPLIFGLPIVMNPIMMIPFIFSPIVFGGLTYLVVRLGLVPPANGINLPWTMPPVISGLFLSGWRGAVWQLIEIIISVGWYYPFFKVADKEAWLKEQGKD</sequence>
<dbReference type="Proteomes" id="UP001169713">
    <property type="component" value="Unassembled WGS sequence"/>
</dbReference>
<dbReference type="InterPro" id="IPR051088">
    <property type="entry name" value="PTS_Sugar-EIIC/EIIB"/>
</dbReference>
<comment type="function">
    <text evidence="8">The phosphoenolpyruvate-dependent sugar phosphotransferase system (PTS), a major carbohydrate active -transport system, catalyzes the phosphorylation of incoming sugar substrates concomitant with their translocation across the cell membrane.</text>
</comment>
<feature type="transmembrane region" description="Helical" evidence="9">
    <location>
        <begin position="78"/>
        <end position="96"/>
    </location>
</feature>
<feature type="transmembrane region" description="Helical" evidence="9">
    <location>
        <begin position="344"/>
        <end position="364"/>
    </location>
</feature>
<dbReference type="InterPro" id="IPR004501">
    <property type="entry name" value="PTS_EIIC_3"/>
</dbReference>
<dbReference type="NCBIfam" id="TIGR00410">
    <property type="entry name" value="lacE"/>
    <property type="match status" value="1"/>
</dbReference>
<keyword evidence="7 8" id="KW-0472">Membrane</keyword>
<evidence type="ECO:0000256" key="8">
    <source>
        <dbReference type="PIRNR" id="PIRNR006351"/>
    </source>
</evidence>
<dbReference type="Pfam" id="PF02378">
    <property type="entry name" value="PTS_EIIC"/>
    <property type="match status" value="1"/>
</dbReference>
<dbReference type="AlphaFoldDB" id="A0ABD5A2P8"/>
<comment type="caution">
    <text evidence="11">The sequence shown here is derived from an EMBL/GenBank/DDBJ whole genome shotgun (WGS) entry which is preliminary data.</text>
</comment>
<feature type="transmembrane region" description="Helical" evidence="9">
    <location>
        <begin position="289"/>
        <end position="309"/>
    </location>
</feature>
<comment type="subcellular location">
    <subcellularLocation>
        <location evidence="1">Cell membrane</location>
        <topology evidence="1">Multi-pass membrane protein</topology>
    </subcellularLocation>
</comment>
<reference evidence="11" key="1">
    <citation type="submission" date="2023-07" db="EMBL/GenBank/DDBJ databases">
        <title>Whole Genome Sequencing of Colonoscopy isolates.</title>
        <authorList>
            <person name="Surve S.V."/>
            <person name="Valls R.A."/>
            <person name="Barrak K.E."/>
            <person name="Gardner T.B."/>
            <person name="O'Toole G.A."/>
        </authorList>
    </citation>
    <scope>NUCLEOTIDE SEQUENCE</scope>
    <source>
        <strain evidence="11">GP0003</strain>
    </source>
</reference>
<dbReference type="PANTHER" id="PTHR33989">
    <property type="match status" value="1"/>
</dbReference>
<evidence type="ECO:0000259" key="10">
    <source>
        <dbReference type="PROSITE" id="PS51105"/>
    </source>
</evidence>
<keyword evidence="4 8" id="KW-0762">Sugar transport</keyword>
<evidence type="ECO:0000256" key="6">
    <source>
        <dbReference type="ARBA" id="ARBA00022989"/>
    </source>
</evidence>
<dbReference type="PROSITE" id="PS51105">
    <property type="entry name" value="PTS_EIIC_TYPE_3"/>
    <property type="match status" value="1"/>
</dbReference>
<keyword evidence="6 9" id="KW-1133">Transmembrane helix</keyword>
<feature type="transmembrane region" description="Helical" evidence="9">
    <location>
        <begin position="108"/>
        <end position="126"/>
    </location>
</feature>
<evidence type="ECO:0000256" key="4">
    <source>
        <dbReference type="ARBA" id="ARBA00022597"/>
    </source>
</evidence>
<organism evidence="11 12">
    <name type="scientific">Lactobacillus paragasseri</name>
    <dbReference type="NCBI Taxonomy" id="2107999"/>
    <lineage>
        <taxon>Bacteria</taxon>
        <taxon>Bacillati</taxon>
        <taxon>Bacillota</taxon>
        <taxon>Bacilli</taxon>
        <taxon>Lactobacillales</taxon>
        <taxon>Lactobacillaceae</taxon>
        <taxon>Lactobacillus</taxon>
    </lineage>
</organism>
<feature type="transmembrane region" description="Helical" evidence="9">
    <location>
        <begin position="138"/>
        <end position="161"/>
    </location>
</feature>
<dbReference type="EMBL" id="JAUONS010000004">
    <property type="protein sequence ID" value="MDO6361754.1"/>
    <property type="molecule type" value="Genomic_DNA"/>
</dbReference>
<keyword evidence="5 9" id="KW-0812">Transmembrane</keyword>
<evidence type="ECO:0000313" key="12">
    <source>
        <dbReference type="Proteomes" id="UP001169713"/>
    </source>
</evidence>
<dbReference type="PANTHER" id="PTHR33989:SF4">
    <property type="entry name" value="PTS SYSTEM N,N'-DIACETYLCHITOBIOSE-SPECIFIC EIIC COMPONENT"/>
    <property type="match status" value="1"/>
</dbReference>
<protein>
    <recommendedName>
        <fullName evidence="8">Permease IIC component</fullName>
    </recommendedName>
</protein>
<dbReference type="InterPro" id="IPR004796">
    <property type="entry name" value="PTS_IIC_cello"/>
</dbReference>
<dbReference type="GO" id="GO:0005886">
    <property type="term" value="C:plasma membrane"/>
    <property type="evidence" value="ECO:0007669"/>
    <property type="project" value="UniProtKB-SubCell"/>
</dbReference>
<dbReference type="RefSeq" id="WP_262334342.1">
    <property type="nucleotide sequence ID" value="NZ_JANZQG010000005.1"/>
</dbReference>
<feature type="transmembrane region" description="Helical" evidence="9">
    <location>
        <begin position="181"/>
        <end position="201"/>
    </location>
</feature>